<dbReference type="SUPFAM" id="SSF55729">
    <property type="entry name" value="Acyl-CoA N-acyltransferases (Nat)"/>
    <property type="match status" value="1"/>
</dbReference>
<dbReference type="STRING" id="475255.SAMN04488101_106203"/>
<dbReference type="GO" id="GO:0016740">
    <property type="term" value="F:transferase activity"/>
    <property type="evidence" value="ECO:0007669"/>
    <property type="project" value="UniProtKB-KW"/>
</dbReference>
<gene>
    <name evidence="2" type="ORF">SAMN04488101_106203</name>
</gene>
<proteinExistence type="predicted"/>
<evidence type="ECO:0000313" key="3">
    <source>
        <dbReference type="Proteomes" id="UP000192678"/>
    </source>
</evidence>
<reference evidence="2 3" key="1">
    <citation type="submission" date="2017-04" db="EMBL/GenBank/DDBJ databases">
        <authorList>
            <person name="Afonso C.L."/>
            <person name="Miller P.J."/>
            <person name="Scott M.A."/>
            <person name="Spackman E."/>
            <person name="Goraichik I."/>
            <person name="Dimitrov K.M."/>
            <person name="Suarez D.L."/>
            <person name="Swayne D.E."/>
        </authorList>
    </citation>
    <scope>NUCLEOTIDE SEQUENCE [LARGE SCALE GENOMIC DNA]</scope>
    <source>
        <strain evidence="2 3">DSM 19625</strain>
    </source>
</reference>
<keyword evidence="2" id="KW-0808">Transferase</keyword>
<name>A0A1W2DE48_9SPHI</name>
<dbReference type="Pfam" id="PF13480">
    <property type="entry name" value="Acetyltransf_6"/>
    <property type="match status" value="1"/>
</dbReference>
<accession>A0A1W2DE48</accession>
<dbReference type="PANTHER" id="PTHR36174:SF1">
    <property type="entry name" value="LIPID II:GLYCINE GLYCYLTRANSFERASE"/>
    <property type="match status" value="1"/>
</dbReference>
<dbReference type="Proteomes" id="UP000192678">
    <property type="component" value="Unassembled WGS sequence"/>
</dbReference>
<evidence type="ECO:0000259" key="1">
    <source>
        <dbReference type="Pfam" id="PF13480"/>
    </source>
</evidence>
<dbReference type="PANTHER" id="PTHR36174">
    <property type="entry name" value="LIPID II:GLYCINE GLYCYLTRANSFERASE"/>
    <property type="match status" value="1"/>
</dbReference>
<evidence type="ECO:0000313" key="2">
    <source>
        <dbReference type="EMBL" id="SMC95228.1"/>
    </source>
</evidence>
<dbReference type="InterPro" id="IPR050644">
    <property type="entry name" value="PG_Glycine_Bridge_Synth"/>
</dbReference>
<protein>
    <submittedName>
        <fullName evidence="2">Acetyltransferase (GNAT) domain-containing protein</fullName>
    </submittedName>
</protein>
<dbReference type="InterPro" id="IPR016181">
    <property type="entry name" value="Acyl_CoA_acyltransferase"/>
</dbReference>
<sequence>MWYVKNSAEYDFYHTWYYHSLDQTGDPFLFIYEESDNYIAFPLLNRKIEDSEFSDLTSVYGYTGPISNLKFEELNDEFMENFKRTFLSFLKSRENVSVFSRLHPLFHQNFLMEKFGGVYQNGKTVNIDLTIPIESQRLKYRRTTYDAIKRSWRQGLTAKETREPEDIQIFKDIYIENMKRVGAKDYYLFTDTYFHDMVNAEEFDCRVLLVYHKDQAICGSMVTFTGTIIEGHLMATRTEYLAESPSKFLVDEISKLGRKHGMQHYHLGGGFGYKEDTLFNWKLGFSDLMLNYSSWRYITDEVRYNTLVQKSGVDEHTDVDFFPLYRYSQTLNSLK</sequence>
<dbReference type="InterPro" id="IPR038740">
    <property type="entry name" value="BioF2-like_GNAT_dom"/>
</dbReference>
<organism evidence="2 3">
    <name type="scientific">Pedobacter nyackensis</name>
    <dbReference type="NCBI Taxonomy" id="475255"/>
    <lineage>
        <taxon>Bacteria</taxon>
        <taxon>Pseudomonadati</taxon>
        <taxon>Bacteroidota</taxon>
        <taxon>Sphingobacteriia</taxon>
        <taxon>Sphingobacteriales</taxon>
        <taxon>Sphingobacteriaceae</taxon>
        <taxon>Pedobacter</taxon>
    </lineage>
</organism>
<dbReference type="AlphaFoldDB" id="A0A1W2DE48"/>
<feature type="domain" description="BioF2-like acetyltransferase" evidence="1">
    <location>
        <begin position="141"/>
        <end position="270"/>
    </location>
</feature>
<keyword evidence="3" id="KW-1185">Reference proteome</keyword>
<dbReference type="Gene3D" id="3.40.630.30">
    <property type="match status" value="1"/>
</dbReference>
<dbReference type="EMBL" id="FWYB01000006">
    <property type="protein sequence ID" value="SMC95228.1"/>
    <property type="molecule type" value="Genomic_DNA"/>
</dbReference>